<comment type="similarity">
    <text evidence="1">Belongs to the Gfo/Idh/MocA family.</text>
</comment>
<feature type="domain" description="Gfo/Idh/MocA-like oxidoreductase N-terminal" evidence="2">
    <location>
        <begin position="9"/>
        <end position="102"/>
    </location>
</feature>
<reference evidence="5" key="2">
    <citation type="submission" date="2010-01" db="EMBL/GenBank/DDBJ databases">
        <title>The complete genome of Conexibacter woesei DSM 14684.</title>
        <authorList>
            <consortium name="US DOE Joint Genome Institute (JGI-PGF)"/>
            <person name="Lucas S."/>
            <person name="Copeland A."/>
            <person name="Lapidus A."/>
            <person name="Glavina del Rio T."/>
            <person name="Dalin E."/>
            <person name="Tice H."/>
            <person name="Bruce D."/>
            <person name="Goodwin L."/>
            <person name="Pitluck S."/>
            <person name="Kyrpides N."/>
            <person name="Mavromatis K."/>
            <person name="Ivanova N."/>
            <person name="Mikhailova N."/>
            <person name="Chertkov O."/>
            <person name="Brettin T."/>
            <person name="Detter J.C."/>
            <person name="Han C."/>
            <person name="Larimer F."/>
            <person name="Land M."/>
            <person name="Hauser L."/>
            <person name="Markowitz V."/>
            <person name="Cheng J.-F."/>
            <person name="Hugenholtz P."/>
            <person name="Woyke T."/>
            <person name="Wu D."/>
            <person name="Pukall R."/>
            <person name="Steenblock K."/>
            <person name="Schneider S."/>
            <person name="Klenk H.-P."/>
            <person name="Eisen J.A."/>
        </authorList>
    </citation>
    <scope>NUCLEOTIDE SEQUENCE [LARGE SCALE GENOMIC DNA]</scope>
    <source>
        <strain evidence="5">DSM 14684 / CIP 108061 / JCM 11494 / NBRC 100937 / ID131577</strain>
    </source>
</reference>
<dbReference type="InterPro" id="IPR004104">
    <property type="entry name" value="Gfo/Idh/MocA-like_OxRdtase_C"/>
</dbReference>
<gene>
    <name evidence="4" type="ordered locus">Cwoe_1950</name>
</gene>
<dbReference type="HOGENOM" id="CLU_865227_0_0_11"/>
<evidence type="ECO:0000313" key="5">
    <source>
        <dbReference type="Proteomes" id="UP000008229"/>
    </source>
</evidence>
<dbReference type="Gene3D" id="3.40.50.720">
    <property type="entry name" value="NAD(P)-binding Rossmann-like Domain"/>
    <property type="match status" value="1"/>
</dbReference>
<dbReference type="RefSeq" id="WP_012933427.1">
    <property type="nucleotide sequence ID" value="NC_013739.1"/>
</dbReference>
<dbReference type="Pfam" id="PF02894">
    <property type="entry name" value="GFO_IDH_MocA_C"/>
    <property type="match status" value="1"/>
</dbReference>
<keyword evidence="5" id="KW-1185">Reference proteome</keyword>
<dbReference type="Gene3D" id="3.30.360.10">
    <property type="entry name" value="Dihydrodipicolinate Reductase, domain 2"/>
    <property type="match status" value="1"/>
</dbReference>
<sequence>MEDAKTWTVGIVGCGHAGAHHAPAFAAQPGFELAGCASRRQETARAFGARHGADAYASPEALLDDDDVDVVVLTTPEWVRLELLEDALRRGRHLFVEKPLYAANGAKDVREQDHLDARRALTAWDRERTTFGVNFNYRTMPHLRQLKADVEAGRLGEVKVVRAWAHFACWPHVIDQLRWLLGEVESVAALSLGGQLDRVATLRFADGPIGTLCGTSGRFERASLLRIELDGTAARATVEGVHGSYRRDDEGGGDSVVWTNPDVAGQVYATSYTDSIAAYCAALRAGEPPPVSGDDGLAELAIEAAIDRSARTGAPQRVVVD</sequence>
<dbReference type="AlphaFoldDB" id="D3F396"/>
<organism evidence="4 5">
    <name type="scientific">Conexibacter woesei (strain DSM 14684 / CCUG 47730 / CIP 108061 / JCM 11494 / NBRC 100937 / ID131577)</name>
    <dbReference type="NCBI Taxonomy" id="469383"/>
    <lineage>
        <taxon>Bacteria</taxon>
        <taxon>Bacillati</taxon>
        <taxon>Actinomycetota</taxon>
        <taxon>Thermoleophilia</taxon>
        <taxon>Solirubrobacterales</taxon>
        <taxon>Conexibacteraceae</taxon>
        <taxon>Conexibacter</taxon>
    </lineage>
</organism>
<dbReference type="KEGG" id="cwo:Cwoe_1950"/>
<evidence type="ECO:0000256" key="1">
    <source>
        <dbReference type="ARBA" id="ARBA00010928"/>
    </source>
</evidence>
<dbReference type="Pfam" id="PF01408">
    <property type="entry name" value="GFO_IDH_MocA"/>
    <property type="match status" value="1"/>
</dbReference>
<accession>D3F396</accession>
<protein>
    <submittedName>
        <fullName evidence="4">Oxidoreductase domain protein</fullName>
    </submittedName>
</protein>
<dbReference type="OrthoDB" id="179913at2"/>
<dbReference type="SUPFAM" id="SSF51735">
    <property type="entry name" value="NAD(P)-binding Rossmann-fold domains"/>
    <property type="match status" value="1"/>
</dbReference>
<dbReference type="EMBL" id="CP001854">
    <property type="protein sequence ID" value="ADB50376.1"/>
    <property type="molecule type" value="Genomic_DNA"/>
</dbReference>
<dbReference type="InterPro" id="IPR051317">
    <property type="entry name" value="Gfo/Idh/MocA_oxidoreduct"/>
</dbReference>
<feature type="domain" description="Gfo/Idh/MocA-like oxidoreductase C-terminal" evidence="3">
    <location>
        <begin position="171"/>
        <end position="315"/>
    </location>
</feature>
<dbReference type="SUPFAM" id="SSF55347">
    <property type="entry name" value="Glyceraldehyde-3-phosphate dehydrogenase-like, C-terminal domain"/>
    <property type="match status" value="1"/>
</dbReference>
<reference evidence="4 5" key="1">
    <citation type="journal article" date="2010" name="Stand. Genomic Sci.">
        <title>Complete genome sequence of Conexibacter woesei type strain (ID131577).</title>
        <authorList>
            <person name="Pukall R."/>
            <person name="Lapidus A."/>
            <person name="Glavina Del Rio T."/>
            <person name="Copeland A."/>
            <person name="Tice H."/>
            <person name="Cheng J.-F."/>
            <person name="Lucas S."/>
            <person name="Chen F."/>
            <person name="Nolan M."/>
            <person name="Bruce D."/>
            <person name="Goodwin L."/>
            <person name="Pitluck S."/>
            <person name="Mavromatis K."/>
            <person name="Ivanova N."/>
            <person name="Ovchinnikova G."/>
            <person name="Pati A."/>
            <person name="Chen A."/>
            <person name="Palaniappan K."/>
            <person name="Land M."/>
            <person name="Hauser L."/>
            <person name="Chang Y.-J."/>
            <person name="Jeffries C.D."/>
            <person name="Chain P."/>
            <person name="Meincke L."/>
            <person name="Sims D."/>
            <person name="Brettin T."/>
            <person name="Detter J.C."/>
            <person name="Rohde M."/>
            <person name="Goeker M."/>
            <person name="Bristow J."/>
            <person name="Eisen J.A."/>
            <person name="Markowitz V."/>
            <person name="Kyrpides N.C."/>
            <person name="Klenk H.-P."/>
            <person name="Hugenholtz P."/>
        </authorList>
    </citation>
    <scope>NUCLEOTIDE SEQUENCE [LARGE SCALE GENOMIC DNA]</scope>
    <source>
        <strain evidence="5">DSM 14684 / CIP 108061 / JCM 11494 / NBRC 100937 / ID131577</strain>
    </source>
</reference>
<dbReference type="Proteomes" id="UP000008229">
    <property type="component" value="Chromosome"/>
</dbReference>
<evidence type="ECO:0000259" key="3">
    <source>
        <dbReference type="Pfam" id="PF02894"/>
    </source>
</evidence>
<dbReference type="eggNOG" id="COG0673">
    <property type="taxonomic scope" value="Bacteria"/>
</dbReference>
<dbReference type="PANTHER" id="PTHR43708">
    <property type="entry name" value="CONSERVED EXPRESSED OXIDOREDUCTASE (EUROFUNG)"/>
    <property type="match status" value="1"/>
</dbReference>
<dbReference type="PANTHER" id="PTHR43708:SF8">
    <property type="entry name" value="OXIDOREDUCTASE"/>
    <property type="match status" value="1"/>
</dbReference>
<dbReference type="STRING" id="469383.Cwoe_1950"/>
<dbReference type="InterPro" id="IPR000683">
    <property type="entry name" value="Gfo/Idh/MocA-like_OxRdtase_N"/>
</dbReference>
<dbReference type="InterPro" id="IPR036291">
    <property type="entry name" value="NAD(P)-bd_dom_sf"/>
</dbReference>
<name>D3F396_CONWI</name>
<proteinExistence type="inferred from homology"/>
<evidence type="ECO:0000313" key="4">
    <source>
        <dbReference type="EMBL" id="ADB50376.1"/>
    </source>
</evidence>
<dbReference type="GO" id="GO:0000166">
    <property type="term" value="F:nucleotide binding"/>
    <property type="evidence" value="ECO:0007669"/>
    <property type="project" value="InterPro"/>
</dbReference>
<evidence type="ECO:0000259" key="2">
    <source>
        <dbReference type="Pfam" id="PF01408"/>
    </source>
</evidence>